<comment type="similarity">
    <text evidence="2">Belongs to the binding-protein-dependent transport system permease family. HisMQ subfamily.</text>
</comment>
<dbReference type="GO" id="GO:0006865">
    <property type="term" value="P:amino acid transport"/>
    <property type="evidence" value="ECO:0007669"/>
    <property type="project" value="TreeGrafter"/>
</dbReference>
<dbReference type="Proteomes" id="UP000005632">
    <property type="component" value="Chromosome"/>
</dbReference>
<dbReference type="CDD" id="cd06261">
    <property type="entry name" value="TM_PBP2"/>
    <property type="match status" value="1"/>
</dbReference>
<keyword evidence="6 8" id="KW-1133">Transmembrane helix</keyword>
<comment type="subcellular location">
    <subcellularLocation>
        <location evidence="1">Cell inner membrane</location>
        <topology evidence="1">Multi-pass membrane protein</topology>
    </subcellularLocation>
    <subcellularLocation>
        <location evidence="8">Cell membrane</location>
        <topology evidence="8">Multi-pass membrane protein</topology>
    </subcellularLocation>
</comment>
<dbReference type="NCBIfam" id="TIGR01726">
    <property type="entry name" value="HEQRo_perm_3TM"/>
    <property type="match status" value="1"/>
</dbReference>
<dbReference type="GO" id="GO:0022857">
    <property type="term" value="F:transmembrane transporter activity"/>
    <property type="evidence" value="ECO:0007669"/>
    <property type="project" value="InterPro"/>
</dbReference>
<feature type="transmembrane region" description="Helical" evidence="8">
    <location>
        <begin position="90"/>
        <end position="113"/>
    </location>
</feature>
<proteinExistence type="inferred from homology"/>
<evidence type="ECO:0000256" key="6">
    <source>
        <dbReference type="ARBA" id="ARBA00022989"/>
    </source>
</evidence>
<dbReference type="RefSeq" id="WP_014269404.1">
    <property type="nucleotide sequence ID" value="NC_016633.1"/>
</dbReference>
<dbReference type="InterPro" id="IPR043429">
    <property type="entry name" value="ArtM/GltK/GlnP/TcyL/YhdX-like"/>
</dbReference>
<evidence type="ECO:0000256" key="2">
    <source>
        <dbReference type="ARBA" id="ARBA00010072"/>
    </source>
</evidence>
<feature type="domain" description="ABC transmembrane type-1" evidence="9">
    <location>
        <begin position="21"/>
        <end position="209"/>
    </location>
</feature>
<evidence type="ECO:0000259" key="9">
    <source>
        <dbReference type="PROSITE" id="PS50928"/>
    </source>
</evidence>
<protein>
    <submittedName>
        <fullName evidence="10">Amine acid ABC transporter, permease protein, 3-TM region, His/Glu/Gln/Arg/opine family</fullName>
    </submittedName>
</protein>
<dbReference type="SUPFAM" id="SSF161098">
    <property type="entry name" value="MetI-like"/>
    <property type="match status" value="1"/>
</dbReference>
<gene>
    <name evidence="10" type="ordered locus">SpiGrapes_0714</name>
</gene>
<keyword evidence="5 8" id="KW-0812">Transmembrane</keyword>
<evidence type="ECO:0000313" key="10">
    <source>
        <dbReference type="EMBL" id="AEV28555.1"/>
    </source>
</evidence>
<dbReference type="HOGENOM" id="CLU_019602_1_0_12"/>
<dbReference type="eggNOG" id="COG0765">
    <property type="taxonomic scope" value="Bacteria"/>
</dbReference>
<organism evidence="10 11">
    <name type="scientific">Sphaerochaeta pleomorpha (strain ATCC BAA-1885 / DSM 22778 / Grapes)</name>
    <dbReference type="NCBI Taxonomy" id="158190"/>
    <lineage>
        <taxon>Bacteria</taxon>
        <taxon>Pseudomonadati</taxon>
        <taxon>Spirochaetota</taxon>
        <taxon>Spirochaetia</taxon>
        <taxon>Spirochaetales</taxon>
        <taxon>Sphaerochaetaceae</taxon>
        <taxon>Sphaerochaeta</taxon>
    </lineage>
</organism>
<dbReference type="GO" id="GO:0043190">
    <property type="term" value="C:ATP-binding cassette (ABC) transporter complex"/>
    <property type="evidence" value="ECO:0007669"/>
    <property type="project" value="InterPro"/>
</dbReference>
<dbReference type="Gene3D" id="1.10.3720.10">
    <property type="entry name" value="MetI-like"/>
    <property type="match status" value="1"/>
</dbReference>
<feature type="transmembrane region" description="Helical" evidence="8">
    <location>
        <begin position="195"/>
        <end position="215"/>
    </location>
</feature>
<feature type="transmembrane region" description="Helical" evidence="8">
    <location>
        <begin position="66"/>
        <end position="84"/>
    </location>
</feature>
<dbReference type="InterPro" id="IPR000515">
    <property type="entry name" value="MetI-like"/>
</dbReference>
<keyword evidence="11" id="KW-1185">Reference proteome</keyword>
<dbReference type="OrthoDB" id="9787841at2"/>
<evidence type="ECO:0000256" key="4">
    <source>
        <dbReference type="ARBA" id="ARBA00022475"/>
    </source>
</evidence>
<evidence type="ECO:0000256" key="5">
    <source>
        <dbReference type="ARBA" id="ARBA00022692"/>
    </source>
</evidence>
<dbReference type="AlphaFoldDB" id="G8QYJ2"/>
<reference evidence="10 11" key="1">
    <citation type="submission" date="2011-11" db="EMBL/GenBank/DDBJ databases">
        <title>Complete sequence of Spirochaeta sp. grapes.</title>
        <authorList>
            <consortium name="US DOE Joint Genome Institute"/>
            <person name="Lucas S."/>
            <person name="Han J."/>
            <person name="Lapidus A."/>
            <person name="Cheng J.-F."/>
            <person name="Goodwin L."/>
            <person name="Pitluck S."/>
            <person name="Peters L."/>
            <person name="Ovchinnikova G."/>
            <person name="Munk A.C."/>
            <person name="Detter J.C."/>
            <person name="Han C."/>
            <person name="Tapia R."/>
            <person name="Land M."/>
            <person name="Hauser L."/>
            <person name="Kyrpides N."/>
            <person name="Ivanova N."/>
            <person name="Pagani I."/>
            <person name="Ritalahtilisa K."/>
            <person name="Loeffler F."/>
            <person name="Woyke T."/>
        </authorList>
    </citation>
    <scope>NUCLEOTIDE SEQUENCE [LARGE SCALE GENOMIC DNA]</scope>
    <source>
        <strain evidence="11">ATCC BAA-1885 / DSM 22778 / Grapes</strain>
    </source>
</reference>
<dbReference type="STRING" id="158190.SpiGrapes_0714"/>
<evidence type="ECO:0000256" key="7">
    <source>
        <dbReference type="ARBA" id="ARBA00023136"/>
    </source>
</evidence>
<dbReference type="InterPro" id="IPR010065">
    <property type="entry name" value="AA_ABC_transptr_permease_3TM"/>
</dbReference>
<dbReference type="KEGG" id="sgp:SpiGrapes_0714"/>
<dbReference type="EMBL" id="CP003155">
    <property type="protein sequence ID" value="AEV28555.1"/>
    <property type="molecule type" value="Genomic_DNA"/>
</dbReference>
<accession>G8QYJ2</accession>
<feature type="transmembrane region" description="Helical" evidence="8">
    <location>
        <begin position="20"/>
        <end position="45"/>
    </location>
</feature>
<evidence type="ECO:0000256" key="8">
    <source>
        <dbReference type="RuleBase" id="RU363032"/>
    </source>
</evidence>
<dbReference type="PROSITE" id="PS50928">
    <property type="entry name" value="ABC_TM1"/>
    <property type="match status" value="1"/>
</dbReference>
<sequence>MIDFFTPFSTGEVLLFLAKGLGMTLLIALVSIILSFFFGSLLGIARFSSKKLIGKLAAIYIDSVRNIPLLLFILSFRLILPSYVFGMKIAFKPVVSAILAMTVFTSAMVAEILRGGLNSIPKGQWEAAASQGFGFTQTMVHIILPQAIKKILVPMMGQFVTCLKDTSFCQVVGISELMMNATIIMGKFKYSSQVIVLYLIVALLYYCVNVSVLAVSRRIKF</sequence>
<dbReference type="Pfam" id="PF00528">
    <property type="entry name" value="BPD_transp_1"/>
    <property type="match status" value="1"/>
</dbReference>
<dbReference type="PANTHER" id="PTHR30614:SF41">
    <property type="entry name" value="INNER MEMBRANE AMINO-ACID ABC TRANSPORTER PERMEASE PROTEIN YHDY"/>
    <property type="match status" value="1"/>
</dbReference>
<keyword evidence="3 8" id="KW-0813">Transport</keyword>
<dbReference type="InterPro" id="IPR035906">
    <property type="entry name" value="MetI-like_sf"/>
</dbReference>
<keyword evidence="4" id="KW-1003">Cell membrane</keyword>
<name>G8QYJ2_SPHPG</name>
<evidence type="ECO:0000256" key="3">
    <source>
        <dbReference type="ARBA" id="ARBA00022448"/>
    </source>
</evidence>
<dbReference type="PANTHER" id="PTHR30614">
    <property type="entry name" value="MEMBRANE COMPONENT OF AMINO ACID ABC TRANSPORTER"/>
    <property type="match status" value="1"/>
</dbReference>
<evidence type="ECO:0000313" key="11">
    <source>
        <dbReference type="Proteomes" id="UP000005632"/>
    </source>
</evidence>
<evidence type="ECO:0000256" key="1">
    <source>
        <dbReference type="ARBA" id="ARBA00004429"/>
    </source>
</evidence>
<keyword evidence="7 8" id="KW-0472">Membrane</keyword>